<feature type="compositionally biased region" description="Polar residues" evidence="1">
    <location>
        <begin position="409"/>
        <end position="418"/>
    </location>
</feature>
<reference evidence="2 3" key="1">
    <citation type="submission" date="2015-12" db="EMBL/GenBank/DDBJ databases">
        <title>The genome of Folsomia candida.</title>
        <authorList>
            <person name="Faddeeva A."/>
            <person name="Derks M.F."/>
            <person name="Anvar Y."/>
            <person name="Smit S."/>
            <person name="Van Straalen N."/>
            <person name="Roelofs D."/>
        </authorList>
    </citation>
    <scope>NUCLEOTIDE SEQUENCE [LARGE SCALE GENOMIC DNA]</scope>
    <source>
        <strain evidence="2 3">VU population</strain>
        <tissue evidence="2">Whole body</tissue>
    </source>
</reference>
<dbReference type="EMBL" id="LNIX01000001">
    <property type="protein sequence ID" value="OXA64222.1"/>
    <property type="molecule type" value="Genomic_DNA"/>
</dbReference>
<evidence type="ECO:0000313" key="3">
    <source>
        <dbReference type="Proteomes" id="UP000198287"/>
    </source>
</evidence>
<sequence length="449" mass="51992">MKEILVKQIYAGGNFHAIFRFPCMSHLKPTMTWNDLGEVLPNISTRETQQHDDESNFLAILRKNPQYFIAWYGEDRRPISGRYGAGMISHLLEYSRRPRSRREIENYEFSEFMPLQELIYFFIEAFLTIQNQRKRWSYAATRMINGGKKLANMLVDKGHVNADYLPALEYLYRWILANIIFAKGKLIATSKLIDIASYANYTTQWDKLPSKSKALVTAAKCFFLASMKMTDSNPKAQAKQELRKLRDIPRSLHFLRRAVKREFSNVFATLDLLGVMISSVSEHLAEIEEVIQLYLERIKDGFTGLTESELKWILGCAKFMTVSDKEDAVTKLLLSIKRYHWDNNLINLNLVKSTLENSLRTRTDTNEIAILRNMIETLPTATNRGTFQTSLPTRGGFSKRGGCQESDLDTNWRTSSRPVPNRGEVPTNNFGRRRTLRQQHRPTSPINWR</sequence>
<feature type="region of interest" description="Disordered" evidence="1">
    <location>
        <begin position="384"/>
        <end position="449"/>
    </location>
</feature>
<organism evidence="2 3">
    <name type="scientific">Folsomia candida</name>
    <name type="common">Springtail</name>
    <dbReference type="NCBI Taxonomy" id="158441"/>
    <lineage>
        <taxon>Eukaryota</taxon>
        <taxon>Metazoa</taxon>
        <taxon>Ecdysozoa</taxon>
        <taxon>Arthropoda</taxon>
        <taxon>Hexapoda</taxon>
        <taxon>Collembola</taxon>
        <taxon>Entomobryomorpha</taxon>
        <taxon>Isotomoidea</taxon>
        <taxon>Isotomidae</taxon>
        <taxon>Proisotominae</taxon>
        <taxon>Folsomia</taxon>
    </lineage>
</organism>
<protein>
    <submittedName>
        <fullName evidence="2">Uncharacterized protein</fullName>
    </submittedName>
</protein>
<name>A0A226F363_FOLCA</name>
<accession>A0A226F363</accession>
<dbReference type="Proteomes" id="UP000198287">
    <property type="component" value="Unassembled WGS sequence"/>
</dbReference>
<evidence type="ECO:0000256" key="1">
    <source>
        <dbReference type="SAM" id="MobiDB-lite"/>
    </source>
</evidence>
<dbReference type="AlphaFoldDB" id="A0A226F363"/>
<feature type="compositionally biased region" description="Basic residues" evidence="1">
    <location>
        <begin position="431"/>
        <end position="440"/>
    </location>
</feature>
<gene>
    <name evidence="2" type="ORF">Fcan01_00424</name>
</gene>
<evidence type="ECO:0000313" key="2">
    <source>
        <dbReference type="EMBL" id="OXA64222.1"/>
    </source>
</evidence>
<comment type="caution">
    <text evidence="2">The sequence shown here is derived from an EMBL/GenBank/DDBJ whole genome shotgun (WGS) entry which is preliminary data.</text>
</comment>
<keyword evidence="3" id="KW-1185">Reference proteome</keyword>
<proteinExistence type="predicted"/>